<accession>A0ABV3K5S4</accession>
<dbReference type="RefSeq" id="WP_109279806.1">
    <property type="nucleotide sequence ID" value="NZ_JBFAUK010000026.1"/>
</dbReference>
<dbReference type="Proteomes" id="UP001552594">
    <property type="component" value="Unassembled WGS sequence"/>
</dbReference>
<evidence type="ECO:0000313" key="4">
    <source>
        <dbReference type="Proteomes" id="UP001552594"/>
    </source>
</evidence>
<dbReference type="Gene3D" id="3.90.550.10">
    <property type="entry name" value="Spore Coat Polysaccharide Biosynthesis Protein SpsA, Chain A"/>
    <property type="match status" value="1"/>
</dbReference>
<sequence>MPTAPVSTFPLTSSAITASAVTASAVTASPVTASAGAAAPGRLTVGMAVHDDYDGAYFTALALRLYHPEVADRVEILLLDNDPHGPAAEALRALEGTVPGLRYLPVDQPRGTAVRDIIFREARTEWVMCVDCHVLLVPGALARFLAYADAHPHSCDLLQGPVLSDDLCTVQTHMDPVFNNLYGVWGCDPRGMDPDAPPFEIGMQGLGLFACRKDAWLGFNPRMRGHGGEEGYIHKKYRAAGARVLCLPFLRWTHRFARPHGTGYPVDAAERCRNYLLAWEEVGMAVEPVLDYYRETCGEVVERWLADYLAEKNHPLNYFDALVCVNPGGDASGWAAASRRFRRLGVADRVRRLVPPESGDPRVVRALAHRMAIAQARQQGLEHVLVFEDQVAFREDAPAVLAANLSELAEQRWTICHLGEAHQYHPAPGCHHLQTARDLTSTDAIAYHARIYDRLLAELPSSEPEIRSWLEIHTSLERFYAHRLPEGVFKVSPTVAVQGGPARDLLRTA</sequence>
<gene>
    <name evidence="3" type="ORF">AB0L16_26845</name>
</gene>
<feature type="signal peptide" evidence="1">
    <location>
        <begin position="1"/>
        <end position="33"/>
    </location>
</feature>
<keyword evidence="3" id="KW-0808">Transferase</keyword>
<comment type="caution">
    <text evidence="3">The sequence shown here is derived from an EMBL/GenBank/DDBJ whole genome shotgun (WGS) entry which is preliminary data.</text>
</comment>
<dbReference type="InterPro" id="IPR029044">
    <property type="entry name" value="Nucleotide-diphossugar_trans"/>
</dbReference>
<dbReference type="InterPro" id="IPR001173">
    <property type="entry name" value="Glyco_trans_2-like"/>
</dbReference>
<organism evidence="3 4">
    <name type="scientific">Streptomyces orinoci</name>
    <name type="common">Streptoverticillium orinoci</name>
    <dbReference type="NCBI Taxonomy" id="67339"/>
    <lineage>
        <taxon>Bacteria</taxon>
        <taxon>Bacillati</taxon>
        <taxon>Actinomycetota</taxon>
        <taxon>Actinomycetes</taxon>
        <taxon>Kitasatosporales</taxon>
        <taxon>Streptomycetaceae</taxon>
        <taxon>Streptomyces</taxon>
    </lineage>
</organism>
<dbReference type="Pfam" id="PF00535">
    <property type="entry name" value="Glycos_transf_2"/>
    <property type="match status" value="1"/>
</dbReference>
<dbReference type="EMBL" id="JBFAUK010000026">
    <property type="protein sequence ID" value="MEV5510012.1"/>
    <property type="molecule type" value="Genomic_DNA"/>
</dbReference>
<evidence type="ECO:0000313" key="3">
    <source>
        <dbReference type="EMBL" id="MEV5510012.1"/>
    </source>
</evidence>
<keyword evidence="1" id="KW-0732">Signal</keyword>
<dbReference type="EC" id="2.4.-.-" evidence="3"/>
<keyword evidence="3" id="KW-0328">Glycosyltransferase</keyword>
<feature type="chain" id="PRO_5046516856" evidence="1">
    <location>
        <begin position="34"/>
        <end position="509"/>
    </location>
</feature>
<proteinExistence type="predicted"/>
<keyword evidence="4" id="KW-1185">Reference proteome</keyword>
<dbReference type="SUPFAM" id="SSF53448">
    <property type="entry name" value="Nucleotide-diphospho-sugar transferases"/>
    <property type="match status" value="1"/>
</dbReference>
<evidence type="ECO:0000256" key="1">
    <source>
        <dbReference type="SAM" id="SignalP"/>
    </source>
</evidence>
<protein>
    <submittedName>
        <fullName evidence="3">Glycosyltransferase</fullName>
        <ecNumber evidence="3">2.4.-.-</ecNumber>
    </submittedName>
</protein>
<name>A0ABV3K5S4_STRON</name>
<dbReference type="GO" id="GO:0016757">
    <property type="term" value="F:glycosyltransferase activity"/>
    <property type="evidence" value="ECO:0007669"/>
    <property type="project" value="UniProtKB-KW"/>
</dbReference>
<evidence type="ECO:0000259" key="2">
    <source>
        <dbReference type="Pfam" id="PF00535"/>
    </source>
</evidence>
<feature type="domain" description="Glycosyltransferase 2-like" evidence="2">
    <location>
        <begin position="72"/>
        <end position="157"/>
    </location>
</feature>
<reference evidence="3 4" key="1">
    <citation type="submission" date="2024-06" db="EMBL/GenBank/DDBJ databases">
        <title>The Natural Products Discovery Center: Release of the First 8490 Sequenced Strains for Exploring Actinobacteria Biosynthetic Diversity.</title>
        <authorList>
            <person name="Kalkreuter E."/>
            <person name="Kautsar S.A."/>
            <person name="Yang D."/>
            <person name="Bader C.D."/>
            <person name="Teijaro C.N."/>
            <person name="Fluegel L."/>
            <person name="Davis C.M."/>
            <person name="Simpson J.R."/>
            <person name="Lauterbach L."/>
            <person name="Steele A.D."/>
            <person name="Gui C."/>
            <person name="Meng S."/>
            <person name="Li G."/>
            <person name="Viehrig K."/>
            <person name="Ye F."/>
            <person name="Su P."/>
            <person name="Kiefer A.F."/>
            <person name="Nichols A."/>
            <person name="Cepeda A.J."/>
            <person name="Yan W."/>
            <person name="Fan B."/>
            <person name="Jiang Y."/>
            <person name="Adhikari A."/>
            <person name="Zheng C.-J."/>
            <person name="Schuster L."/>
            <person name="Cowan T.M."/>
            <person name="Smanski M.J."/>
            <person name="Chevrette M.G."/>
            <person name="De Carvalho L.P.S."/>
            <person name="Shen B."/>
        </authorList>
    </citation>
    <scope>NUCLEOTIDE SEQUENCE [LARGE SCALE GENOMIC DNA]</scope>
    <source>
        <strain evidence="3 4">NPDC052347</strain>
    </source>
</reference>